<comment type="caution">
    <text evidence="2">The sequence shown here is derived from an EMBL/GenBank/DDBJ whole genome shotgun (WGS) entry which is preliminary data.</text>
</comment>
<sequence length="90" mass="9051">MGVFSRFRRKAAEASTEEAAGSTLTAEPEAGASPDTSAETSAAEAHEVSEDTDESGAAEPAEAAAEGVEIPKQQSAEAAADNEAGEGVRK</sequence>
<keyword evidence="3" id="KW-1185">Reference proteome</keyword>
<dbReference type="EMBL" id="BMUU01000010">
    <property type="protein sequence ID" value="GGY53656.1"/>
    <property type="molecule type" value="Genomic_DNA"/>
</dbReference>
<gene>
    <name evidence="2" type="ORF">GCM10010326_55020</name>
</gene>
<name>A0ABQ3AJV1_9ACTN</name>
<protein>
    <recommendedName>
        <fullName evidence="4">Gliding motility protein</fullName>
    </recommendedName>
</protein>
<dbReference type="GeneID" id="96293421"/>
<evidence type="ECO:0000313" key="3">
    <source>
        <dbReference type="Proteomes" id="UP000600946"/>
    </source>
</evidence>
<dbReference type="RefSeq" id="WP_190028524.1">
    <property type="nucleotide sequence ID" value="NZ_BMUU01000010.1"/>
</dbReference>
<evidence type="ECO:0000256" key="1">
    <source>
        <dbReference type="SAM" id="MobiDB-lite"/>
    </source>
</evidence>
<feature type="region of interest" description="Disordered" evidence="1">
    <location>
        <begin position="1"/>
        <end position="90"/>
    </location>
</feature>
<feature type="compositionally biased region" description="Low complexity" evidence="1">
    <location>
        <begin position="13"/>
        <end position="43"/>
    </location>
</feature>
<accession>A0ABQ3AJV1</accession>
<feature type="compositionally biased region" description="Low complexity" evidence="1">
    <location>
        <begin position="57"/>
        <end position="66"/>
    </location>
</feature>
<evidence type="ECO:0000313" key="2">
    <source>
        <dbReference type="EMBL" id="GGY53656.1"/>
    </source>
</evidence>
<reference evidence="3" key="1">
    <citation type="journal article" date="2019" name="Int. J. Syst. Evol. Microbiol.">
        <title>The Global Catalogue of Microorganisms (GCM) 10K type strain sequencing project: providing services to taxonomists for standard genome sequencing and annotation.</title>
        <authorList>
            <consortium name="The Broad Institute Genomics Platform"/>
            <consortium name="The Broad Institute Genome Sequencing Center for Infectious Disease"/>
            <person name="Wu L."/>
            <person name="Ma J."/>
        </authorList>
    </citation>
    <scope>NUCLEOTIDE SEQUENCE [LARGE SCALE GENOMIC DNA]</scope>
    <source>
        <strain evidence="3">JCM 4594</strain>
    </source>
</reference>
<organism evidence="2 3">
    <name type="scientific">Streptomyces xanthochromogenes</name>
    <dbReference type="NCBI Taxonomy" id="67384"/>
    <lineage>
        <taxon>Bacteria</taxon>
        <taxon>Bacillati</taxon>
        <taxon>Actinomycetota</taxon>
        <taxon>Actinomycetes</taxon>
        <taxon>Kitasatosporales</taxon>
        <taxon>Streptomycetaceae</taxon>
        <taxon>Streptomyces</taxon>
    </lineage>
</organism>
<dbReference type="Proteomes" id="UP000600946">
    <property type="component" value="Unassembled WGS sequence"/>
</dbReference>
<evidence type="ECO:0008006" key="4">
    <source>
        <dbReference type="Google" id="ProtNLM"/>
    </source>
</evidence>
<proteinExistence type="predicted"/>